<gene>
    <name evidence="1" type="ORF">SAMN04244550_03767</name>
</gene>
<dbReference type="AlphaFoldDB" id="A0A1G7T9N0"/>
<organism evidence="1 2">
    <name type="scientific">Rhodobacter capsulatus</name>
    <name type="common">Rhodopseudomonas capsulata</name>
    <dbReference type="NCBI Taxonomy" id="1061"/>
    <lineage>
        <taxon>Bacteria</taxon>
        <taxon>Pseudomonadati</taxon>
        <taxon>Pseudomonadota</taxon>
        <taxon>Alphaproteobacteria</taxon>
        <taxon>Rhodobacterales</taxon>
        <taxon>Rhodobacter group</taxon>
        <taxon>Rhodobacter</taxon>
    </lineage>
</organism>
<reference evidence="1 2" key="1">
    <citation type="submission" date="2016-10" db="EMBL/GenBank/DDBJ databases">
        <authorList>
            <person name="de Groot N.N."/>
        </authorList>
    </citation>
    <scope>NUCLEOTIDE SEQUENCE [LARGE SCALE GENOMIC DNA]</scope>
    <source>
        <strain evidence="2">DSM 938 / 37b4</strain>
    </source>
</reference>
<dbReference type="RefSeq" id="WP_254771569.1">
    <property type="nucleotide sequence ID" value="NZ_CP119563.1"/>
</dbReference>
<protein>
    <submittedName>
        <fullName evidence="1">Transposase</fullName>
    </submittedName>
</protein>
<evidence type="ECO:0000313" key="1">
    <source>
        <dbReference type="EMBL" id="SDG32006.1"/>
    </source>
</evidence>
<proteinExistence type="predicted"/>
<accession>A0A1G7T9N0</accession>
<sequence>MICGQTRVPGVSVSQVARRYDVNANLVFAWLRDPRFADADAADIARFLPVEIVAEGKVPVAAPVPDNCIEIELAGGHRMRISGSYDPESLARLIRGLSV</sequence>
<name>A0A1G7T9N0_RHOCA</name>
<dbReference type="EMBL" id="FNAY01000060">
    <property type="protein sequence ID" value="SDG32006.1"/>
    <property type="molecule type" value="Genomic_DNA"/>
</dbReference>
<dbReference type="NCBIfam" id="NF047595">
    <property type="entry name" value="IS66_ISRel24_TnpA"/>
    <property type="match status" value="1"/>
</dbReference>
<evidence type="ECO:0000313" key="2">
    <source>
        <dbReference type="Proteomes" id="UP000183812"/>
    </source>
</evidence>
<dbReference type="Proteomes" id="UP000183812">
    <property type="component" value="Unassembled WGS sequence"/>
</dbReference>